<comment type="cofactor">
    <cofactor evidence="1">
        <name>pyridoxal 5'-phosphate</name>
        <dbReference type="ChEBI" id="CHEBI:597326"/>
    </cofactor>
</comment>
<dbReference type="EC" id="2.6.1.21" evidence="4"/>
<dbReference type="GO" id="GO:0046394">
    <property type="term" value="P:carboxylic acid biosynthetic process"/>
    <property type="evidence" value="ECO:0007669"/>
    <property type="project" value="UniProtKB-ARBA"/>
</dbReference>
<keyword evidence="4" id="KW-0032">Aminotransferase</keyword>
<keyword evidence="4" id="KW-0808">Transferase</keyword>
<protein>
    <submittedName>
        <fullName evidence="4">D-alanine aminotransferase</fullName>
        <ecNumber evidence="4">2.6.1.21</ecNumber>
    </submittedName>
</protein>
<evidence type="ECO:0000256" key="2">
    <source>
        <dbReference type="ARBA" id="ARBA00009320"/>
    </source>
</evidence>
<keyword evidence="3" id="KW-0663">Pyridoxal phosphate</keyword>
<dbReference type="GO" id="GO:0008652">
    <property type="term" value="P:amino acid biosynthetic process"/>
    <property type="evidence" value="ECO:0007669"/>
    <property type="project" value="UniProtKB-ARBA"/>
</dbReference>
<dbReference type="Proteomes" id="UP000255234">
    <property type="component" value="Unassembled WGS sequence"/>
</dbReference>
<dbReference type="Gene3D" id="3.30.470.10">
    <property type="match status" value="1"/>
</dbReference>
<dbReference type="GO" id="GO:0047810">
    <property type="term" value="F:D-alanine-2-oxoglutarate aminotransferase activity"/>
    <property type="evidence" value="ECO:0007669"/>
    <property type="project" value="UniProtKB-EC"/>
</dbReference>
<accession>A0A378NV29</accession>
<dbReference type="SUPFAM" id="SSF56752">
    <property type="entry name" value="D-aminoacid aminotransferase-like PLP-dependent enzymes"/>
    <property type="match status" value="1"/>
</dbReference>
<evidence type="ECO:0000313" key="4">
    <source>
        <dbReference type="EMBL" id="STY71539.1"/>
    </source>
</evidence>
<sequence length="281" mass="32645">MKTLGYYNGKYDEIDKIMIPMSDRSHWFGDGVYDATCARNYKIMAIDEHVDRFFNSARLLNINLGFTKEYLKDLLNELVQKLDDDELFVYWQATRGGNGLRSHNYDKEQKANLWITICPEKITDKDKEYKLTSMEDTRFLHCNIKTLNLIPSVVAYQHAKENNCDETVFHRGDIVTECAHSNVHIIKDKKFITHPADEYILPGIARAHLLKACKALNIEIEERPFTVDELINADEVIVSSSGDLCIRATEFEGKVVGKKDNDTFNRLKEYIYQEWLECTKK</sequence>
<organism evidence="4 5">
    <name type="scientific">Megamonas hypermegale</name>
    <dbReference type="NCBI Taxonomy" id="158847"/>
    <lineage>
        <taxon>Bacteria</taxon>
        <taxon>Bacillati</taxon>
        <taxon>Bacillota</taxon>
        <taxon>Negativicutes</taxon>
        <taxon>Selenomonadales</taxon>
        <taxon>Selenomonadaceae</taxon>
        <taxon>Megamonas</taxon>
    </lineage>
</organism>
<dbReference type="PANTHER" id="PTHR42743">
    <property type="entry name" value="AMINO-ACID AMINOTRANSFERASE"/>
    <property type="match status" value="1"/>
</dbReference>
<reference evidence="4 5" key="1">
    <citation type="submission" date="2018-06" db="EMBL/GenBank/DDBJ databases">
        <authorList>
            <consortium name="Pathogen Informatics"/>
            <person name="Doyle S."/>
        </authorList>
    </citation>
    <scope>NUCLEOTIDE SEQUENCE [LARGE SCALE GENOMIC DNA]</scope>
    <source>
        <strain evidence="4 5">NCTC10571</strain>
    </source>
</reference>
<dbReference type="Gene3D" id="3.20.10.10">
    <property type="entry name" value="D-amino Acid Aminotransferase, subunit A, domain 2"/>
    <property type="match status" value="1"/>
</dbReference>
<dbReference type="InterPro" id="IPR036038">
    <property type="entry name" value="Aminotransferase-like"/>
</dbReference>
<evidence type="ECO:0000256" key="1">
    <source>
        <dbReference type="ARBA" id="ARBA00001933"/>
    </source>
</evidence>
<comment type="similarity">
    <text evidence="2">Belongs to the class-IV pyridoxal-phosphate-dependent aminotransferase family.</text>
</comment>
<dbReference type="RefSeq" id="WP_115151853.1">
    <property type="nucleotide sequence ID" value="NZ_UGPP01000001.1"/>
</dbReference>
<evidence type="ECO:0000256" key="3">
    <source>
        <dbReference type="ARBA" id="ARBA00022898"/>
    </source>
</evidence>
<dbReference type="GO" id="GO:0005829">
    <property type="term" value="C:cytosol"/>
    <property type="evidence" value="ECO:0007669"/>
    <property type="project" value="TreeGrafter"/>
</dbReference>
<dbReference type="PANTHER" id="PTHR42743:SF10">
    <property type="entry name" value="D-ALANINE AMINOTRANSFERASE"/>
    <property type="match status" value="1"/>
</dbReference>
<gene>
    <name evidence="4" type="primary">dat</name>
    <name evidence="4" type="ORF">NCTC10571_01695</name>
</gene>
<dbReference type="InterPro" id="IPR043132">
    <property type="entry name" value="BCAT-like_C"/>
</dbReference>
<dbReference type="FunFam" id="3.20.10.10:FF:000002">
    <property type="entry name" value="D-alanine aminotransferase"/>
    <property type="match status" value="1"/>
</dbReference>
<dbReference type="InterPro" id="IPR043131">
    <property type="entry name" value="BCAT-like_N"/>
</dbReference>
<dbReference type="AlphaFoldDB" id="A0A378NV29"/>
<dbReference type="InterPro" id="IPR050571">
    <property type="entry name" value="Class-IV_PLP-Dep_Aminotrnsfr"/>
</dbReference>
<dbReference type="InterPro" id="IPR001544">
    <property type="entry name" value="Aminotrans_IV"/>
</dbReference>
<dbReference type="Pfam" id="PF01063">
    <property type="entry name" value="Aminotran_4"/>
    <property type="match status" value="1"/>
</dbReference>
<proteinExistence type="inferred from homology"/>
<name>A0A378NV29_9FIRM</name>
<dbReference type="EMBL" id="UGPP01000001">
    <property type="protein sequence ID" value="STY71539.1"/>
    <property type="molecule type" value="Genomic_DNA"/>
</dbReference>
<evidence type="ECO:0000313" key="5">
    <source>
        <dbReference type="Proteomes" id="UP000255234"/>
    </source>
</evidence>